<dbReference type="Pfam" id="PF13450">
    <property type="entry name" value="NAD_binding_8"/>
    <property type="match status" value="1"/>
</dbReference>
<evidence type="ECO:0000259" key="2">
    <source>
        <dbReference type="Pfam" id="PF21688"/>
    </source>
</evidence>
<dbReference type="RefSeq" id="WP_010047668.1">
    <property type="nucleotide sequence ID" value="NZ_CP025958.1"/>
</dbReference>
<accession>A0A2Z3H0Q5</accession>
<reference evidence="3 4" key="1">
    <citation type="submission" date="2018-01" db="EMBL/GenBank/DDBJ databases">
        <title>G. obscuriglobus.</title>
        <authorList>
            <person name="Franke J."/>
            <person name="Blomberg W."/>
            <person name="Selmecki A."/>
        </authorList>
    </citation>
    <scope>NUCLEOTIDE SEQUENCE [LARGE SCALE GENOMIC DNA]</scope>
    <source>
        <strain evidence="3 4">DSM 5831</strain>
    </source>
</reference>
<dbReference type="AlphaFoldDB" id="A0A2Z3H0Q5"/>
<gene>
    <name evidence="3" type="ORF">C1280_10025</name>
</gene>
<feature type="domain" description="FAD-dependent protein C-terminal" evidence="2">
    <location>
        <begin position="287"/>
        <end position="481"/>
    </location>
</feature>
<dbReference type="OrthoDB" id="9772594at2"/>
<dbReference type="KEGG" id="gog:C1280_10025"/>
<dbReference type="PANTHER" id="PTHR42842:SF3">
    <property type="entry name" value="FAD_NAD(P)-BINDING OXIDOREDUCTASE FAMILY PROTEIN"/>
    <property type="match status" value="1"/>
</dbReference>
<protein>
    <submittedName>
        <fullName evidence="3">FAD-dependent oxidoreductase</fullName>
    </submittedName>
</protein>
<dbReference type="InterPro" id="IPR049516">
    <property type="entry name" value="FAD-depend_C"/>
</dbReference>
<dbReference type="InterPro" id="IPR028348">
    <property type="entry name" value="FAD-binding_protein"/>
</dbReference>
<dbReference type="PRINTS" id="PR00419">
    <property type="entry name" value="ADXRDTASE"/>
</dbReference>
<organism evidence="3 4">
    <name type="scientific">Gemmata obscuriglobus</name>
    <dbReference type="NCBI Taxonomy" id="114"/>
    <lineage>
        <taxon>Bacteria</taxon>
        <taxon>Pseudomonadati</taxon>
        <taxon>Planctomycetota</taxon>
        <taxon>Planctomycetia</taxon>
        <taxon>Gemmatales</taxon>
        <taxon>Gemmataceae</taxon>
        <taxon>Gemmata</taxon>
    </lineage>
</organism>
<dbReference type="Gene3D" id="3.30.70.2700">
    <property type="match status" value="1"/>
</dbReference>
<feature type="region of interest" description="Disordered" evidence="1">
    <location>
        <begin position="481"/>
        <end position="501"/>
    </location>
</feature>
<evidence type="ECO:0000313" key="4">
    <source>
        <dbReference type="Proteomes" id="UP000245802"/>
    </source>
</evidence>
<dbReference type="Gene3D" id="3.50.50.60">
    <property type="entry name" value="FAD/NAD(P)-binding domain"/>
    <property type="match status" value="2"/>
</dbReference>
<keyword evidence="4" id="KW-1185">Reference proteome</keyword>
<dbReference type="Pfam" id="PF21688">
    <property type="entry name" value="FAD-depend_C"/>
    <property type="match status" value="1"/>
</dbReference>
<proteinExistence type="predicted"/>
<dbReference type="PIRSF" id="PIRSF038984">
    <property type="entry name" value="FAD_binding_protein"/>
    <property type="match status" value="1"/>
</dbReference>
<name>A0A2Z3H0Q5_9BACT</name>
<dbReference type="Proteomes" id="UP000245802">
    <property type="component" value="Chromosome"/>
</dbReference>
<evidence type="ECO:0000256" key="1">
    <source>
        <dbReference type="SAM" id="MobiDB-lite"/>
    </source>
</evidence>
<dbReference type="InterPro" id="IPR036188">
    <property type="entry name" value="FAD/NAD-bd_sf"/>
</dbReference>
<dbReference type="PANTHER" id="PTHR42842">
    <property type="entry name" value="FAD/NAD(P)-BINDING OXIDOREDUCTASE"/>
    <property type="match status" value="1"/>
</dbReference>
<dbReference type="EMBL" id="CP025958">
    <property type="protein sequence ID" value="AWM37327.1"/>
    <property type="molecule type" value="Genomic_DNA"/>
</dbReference>
<feature type="compositionally biased region" description="Basic and acidic residues" evidence="1">
    <location>
        <begin position="487"/>
        <end position="496"/>
    </location>
</feature>
<evidence type="ECO:0000313" key="3">
    <source>
        <dbReference type="EMBL" id="AWM37327.1"/>
    </source>
</evidence>
<dbReference type="SUPFAM" id="SSF51905">
    <property type="entry name" value="FAD/NAD(P)-binding domain"/>
    <property type="match status" value="1"/>
</dbReference>
<sequence>MSIRVSNLRLPVDEPEAELPVHLARTLGIGPSELGQWRIVRKALDLRDKRQLRFVYNFELNLPGDEPAVVARARGGVQVELHHEPPFAMPAPGPAPLPHRPVVIGSGPGGLVCAYFLALHGYRPIVLERGTKVNDRIRDVKTFDGGGGFEPESNYLFGEGGAGTFSDGKLTCRGTGPDVIRVLELFAECKGQQPGKPSILYYHRPHLGSNRLPAVVKAIRQKIEHFGGEVRFHTRAEDLEFDAAGLKGVNTSSGFIPASVAVLAIGHSARDTYRMLARRGVPMTAKPFQFGVRIEHRQEVVNEVQFGPRHSKYEELLGNADYSLVASGGHDLFTFCMCAGGHIIPSVSQDGYFCSNGMSLSKRDSPFANSGLVVTVPVEAFEGTDVLAGVRLQEKYEAKAFELGGGREYRAPVQRARDFVRGVATTARPECSYPRGVTPTDLRQVLPPLVAEAVKHGLPQMDRRWHGRFLADAVLVGPEARGSSPVRIDRDNDSRESPGVPGLFPVGEGAGYAGGIVSAAVDGLRTARAIVGKYATLK</sequence>